<proteinExistence type="predicted"/>
<evidence type="ECO:0000313" key="4">
    <source>
        <dbReference type="Proteomes" id="UP001596978"/>
    </source>
</evidence>
<comment type="caution">
    <text evidence="3">The sequence shown here is derived from an EMBL/GenBank/DDBJ whole genome shotgun (WGS) entry which is preliminary data.</text>
</comment>
<dbReference type="InterPro" id="IPR052893">
    <property type="entry name" value="TCS_response_regulator"/>
</dbReference>
<dbReference type="Gene3D" id="3.40.50.2300">
    <property type="match status" value="1"/>
</dbReference>
<dbReference type="EMBL" id="JBHTJH010000017">
    <property type="protein sequence ID" value="MFD0863461.1"/>
    <property type="molecule type" value="Genomic_DNA"/>
</dbReference>
<evidence type="ECO:0000256" key="1">
    <source>
        <dbReference type="PROSITE-ProRule" id="PRU00169"/>
    </source>
</evidence>
<dbReference type="SUPFAM" id="SSF52172">
    <property type="entry name" value="CheY-like"/>
    <property type="match status" value="1"/>
</dbReference>
<dbReference type="PROSITE" id="PS50110">
    <property type="entry name" value="RESPONSE_REGULATORY"/>
    <property type="match status" value="1"/>
</dbReference>
<dbReference type="InterPro" id="IPR011006">
    <property type="entry name" value="CheY-like_superfamily"/>
</dbReference>
<evidence type="ECO:0000259" key="2">
    <source>
        <dbReference type="PROSITE" id="PS50110"/>
    </source>
</evidence>
<reference evidence="4" key="1">
    <citation type="journal article" date="2019" name="Int. J. Syst. Evol. Microbiol.">
        <title>The Global Catalogue of Microorganisms (GCM) 10K type strain sequencing project: providing services to taxonomists for standard genome sequencing and annotation.</title>
        <authorList>
            <consortium name="The Broad Institute Genomics Platform"/>
            <consortium name="The Broad Institute Genome Sequencing Center for Infectious Disease"/>
            <person name="Wu L."/>
            <person name="Ma J."/>
        </authorList>
    </citation>
    <scope>NUCLEOTIDE SEQUENCE [LARGE SCALE GENOMIC DNA]</scope>
    <source>
        <strain evidence="4">CCUG 62952</strain>
    </source>
</reference>
<keyword evidence="1" id="KW-0597">Phosphoprotein</keyword>
<dbReference type="SMART" id="SM00448">
    <property type="entry name" value="REC"/>
    <property type="match status" value="1"/>
</dbReference>
<feature type="modified residue" description="4-aspartylphosphate" evidence="1">
    <location>
        <position position="66"/>
    </location>
</feature>
<sequence length="136" mass="15672">MKTPLELACIIDDDNIYVSLISKIIKMKKLAKNLLVFRNGREALSYFDSLSEDFDAKKIPDIIFLDLNMPIMDGWQFIKAFGEVRQKLDKKVELYLVSSSIDPRDLQKANGIEEISDYLLKPLKINDIEQIFEIAS</sequence>
<dbReference type="RefSeq" id="WP_386409525.1">
    <property type="nucleotide sequence ID" value="NZ_JBHTJH010000017.1"/>
</dbReference>
<name>A0ABW3D390_9FLAO</name>
<gene>
    <name evidence="3" type="ORF">ACFQ1M_14695</name>
</gene>
<dbReference type="Proteomes" id="UP001596978">
    <property type="component" value="Unassembled WGS sequence"/>
</dbReference>
<dbReference type="Pfam" id="PF00072">
    <property type="entry name" value="Response_reg"/>
    <property type="match status" value="1"/>
</dbReference>
<accession>A0ABW3D390</accession>
<dbReference type="PANTHER" id="PTHR44520">
    <property type="entry name" value="RESPONSE REGULATOR RCP1-RELATED"/>
    <property type="match status" value="1"/>
</dbReference>
<evidence type="ECO:0000313" key="3">
    <source>
        <dbReference type="EMBL" id="MFD0863461.1"/>
    </source>
</evidence>
<keyword evidence="4" id="KW-1185">Reference proteome</keyword>
<dbReference type="PANTHER" id="PTHR44520:SF2">
    <property type="entry name" value="RESPONSE REGULATOR RCP1"/>
    <property type="match status" value="1"/>
</dbReference>
<protein>
    <submittedName>
        <fullName evidence="3">Response regulator</fullName>
    </submittedName>
</protein>
<dbReference type="InterPro" id="IPR001789">
    <property type="entry name" value="Sig_transdc_resp-reg_receiver"/>
</dbReference>
<feature type="domain" description="Response regulatory" evidence="2">
    <location>
        <begin position="7"/>
        <end position="136"/>
    </location>
</feature>
<organism evidence="3 4">
    <name type="scientific">Sungkyunkwania multivorans</name>
    <dbReference type="NCBI Taxonomy" id="1173618"/>
    <lineage>
        <taxon>Bacteria</taxon>
        <taxon>Pseudomonadati</taxon>
        <taxon>Bacteroidota</taxon>
        <taxon>Flavobacteriia</taxon>
        <taxon>Flavobacteriales</taxon>
        <taxon>Flavobacteriaceae</taxon>
        <taxon>Sungkyunkwania</taxon>
    </lineage>
</organism>